<dbReference type="Proteomes" id="UP000198992">
    <property type="component" value="Unassembled WGS sequence"/>
</dbReference>
<evidence type="ECO:0000313" key="2">
    <source>
        <dbReference type="Proteomes" id="UP000198992"/>
    </source>
</evidence>
<dbReference type="EMBL" id="FNTH01000001">
    <property type="protein sequence ID" value="SEB98405.1"/>
    <property type="molecule type" value="Genomic_DNA"/>
</dbReference>
<organism evidence="1 2">
    <name type="scientific">Bradyrhizobium erythrophlei</name>
    <dbReference type="NCBI Taxonomy" id="1437360"/>
    <lineage>
        <taxon>Bacteria</taxon>
        <taxon>Pseudomonadati</taxon>
        <taxon>Pseudomonadota</taxon>
        <taxon>Alphaproteobacteria</taxon>
        <taxon>Hyphomicrobiales</taxon>
        <taxon>Nitrobacteraceae</taxon>
        <taxon>Bradyrhizobium</taxon>
    </lineage>
</organism>
<dbReference type="OrthoDB" id="3078629at2"/>
<sequence length="80" mass="9084">MPWKLELQETRRGCQTLEKTPRYDVLLNGARTGQLYFNIRGYVGYLPTPTGGKLDIGEKGITAFRREVSALNREARNLAN</sequence>
<proteinExistence type="predicted"/>
<gene>
    <name evidence="1" type="ORF">SAMN05444164_0723</name>
</gene>
<accession>A0A1H4NTU1</accession>
<name>A0A1H4NTU1_9BRAD</name>
<evidence type="ECO:0000313" key="1">
    <source>
        <dbReference type="EMBL" id="SEB98405.1"/>
    </source>
</evidence>
<protein>
    <submittedName>
        <fullName evidence="1">Uncharacterized protein</fullName>
    </submittedName>
</protein>
<dbReference type="AlphaFoldDB" id="A0A1H4NTU1"/>
<reference evidence="1 2" key="1">
    <citation type="submission" date="2016-10" db="EMBL/GenBank/DDBJ databases">
        <authorList>
            <person name="de Groot N.N."/>
        </authorList>
    </citation>
    <scope>NUCLEOTIDE SEQUENCE [LARGE SCALE GENOMIC DNA]</scope>
    <source>
        <strain evidence="1 2">MT12</strain>
    </source>
</reference>
<dbReference type="RefSeq" id="WP_092114310.1">
    <property type="nucleotide sequence ID" value="NZ_FNTH01000001.1"/>
</dbReference>